<gene>
    <name evidence="2" type="ORF">CONCODRAFT_16043</name>
</gene>
<dbReference type="EMBL" id="KQ964450">
    <property type="protein sequence ID" value="KXN72617.1"/>
    <property type="molecule type" value="Genomic_DNA"/>
</dbReference>
<feature type="region of interest" description="Disordered" evidence="1">
    <location>
        <begin position="43"/>
        <end position="116"/>
    </location>
</feature>
<accession>A0A137PC86</accession>
<reference evidence="2 3" key="1">
    <citation type="journal article" date="2015" name="Genome Biol. Evol.">
        <title>Phylogenomic analyses indicate that early fungi evolved digesting cell walls of algal ancestors of land plants.</title>
        <authorList>
            <person name="Chang Y."/>
            <person name="Wang S."/>
            <person name="Sekimoto S."/>
            <person name="Aerts A.L."/>
            <person name="Choi C."/>
            <person name="Clum A."/>
            <person name="LaButti K.M."/>
            <person name="Lindquist E.A."/>
            <person name="Yee Ngan C."/>
            <person name="Ohm R.A."/>
            <person name="Salamov A.A."/>
            <person name="Grigoriev I.V."/>
            <person name="Spatafora J.W."/>
            <person name="Berbee M.L."/>
        </authorList>
    </citation>
    <scope>NUCLEOTIDE SEQUENCE [LARGE SCALE GENOMIC DNA]</scope>
    <source>
        <strain evidence="2 3">NRRL 28638</strain>
    </source>
</reference>
<organism evidence="2 3">
    <name type="scientific">Conidiobolus coronatus (strain ATCC 28846 / CBS 209.66 / NRRL 28638)</name>
    <name type="common">Delacroixia coronata</name>
    <dbReference type="NCBI Taxonomy" id="796925"/>
    <lineage>
        <taxon>Eukaryota</taxon>
        <taxon>Fungi</taxon>
        <taxon>Fungi incertae sedis</taxon>
        <taxon>Zoopagomycota</taxon>
        <taxon>Entomophthoromycotina</taxon>
        <taxon>Entomophthoromycetes</taxon>
        <taxon>Entomophthorales</taxon>
        <taxon>Ancylistaceae</taxon>
        <taxon>Conidiobolus</taxon>
    </lineage>
</organism>
<evidence type="ECO:0000256" key="1">
    <source>
        <dbReference type="SAM" id="MobiDB-lite"/>
    </source>
</evidence>
<sequence length="136" mass="15882">MDQQKEEEYLNNLYVTIYDRLHRLQAEESALLYMMENARQREAGIINAPQEHPSTNKNKFRLPGEESDEEAELDLEYEEEEEEEGDGEGEGEGDINIEQNQEEEEEEEEEDVDDDVARAALKNLLDSYQGDFQYQA</sequence>
<protein>
    <submittedName>
        <fullName evidence="2">Uncharacterized protein</fullName>
    </submittedName>
</protein>
<dbReference type="AlphaFoldDB" id="A0A137PC86"/>
<feature type="compositionally biased region" description="Acidic residues" evidence="1">
    <location>
        <begin position="65"/>
        <end position="114"/>
    </location>
</feature>
<name>A0A137PC86_CONC2</name>
<evidence type="ECO:0000313" key="2">
    <source>
        <dbReference type="EMBL" id="KXN72617.1"/>
    </source>
</evidence>
<dbReference type="Proteomes" id="UP000070444">
    <property type="component" value="Unassembled WGS sequence"/>
</dbReference>
<proteinExistence type="predicted"/>
<evidence type="ECO:0000313" key="3">
    <source>
        <dbReference type="Proteomes" id="UP000070444"/>
    </source>
</evidence>
<keyword evidence="3" id="KW-1185">Reference proteome</keyword>